<organism evidence="2 3">
    <name type="scientific">Mucor lusitanicus CBS 277.49</name>
    <dbReference type="NCBI Taxonomy" id="747725"/>
    <lineage>
        <taxon>Eukaryota</taxon>
        <taxon>Fungi</taxon>
        <taxon>Fungi incertae sedis</taxon>
        <taxon>Mucoromycota</taxon>
        <taxon>Mucoromycotina</taxon>
        <taxon>Mucoromycetes</taxon>
        <taxon>Mucorales</taxon>
        <taxon>Mucorineae</taxon>
        <taxon>Mucoraceae</taxon>
        <taxon>Mucor</taxon>
    </lineage>
</organism>
<keyword evidence="3" id="KW-1185">Reference proteome</keyword>
<dbReference type="InterPro" id="IPR008812">
    <property type="entry name" value="Ran_GTP-bd-rel"/>
</dbReference>
<evidence type="ECO:0000256" key="1">
    <source>
        <dbReference type="SAM" id="MobiDB-lite"/>
    </source>
</evidence>
<protein>
    <recommendedName>
        <fullName evidence="4">Ran-specific GTPase-activating protein 30</fullName>
    </recommendedName>
</protein>
<name>A0A162QCR2_MUCCL</name>
<proteinExistence type="predicted"/>
<dbReference type="GO" id="GO:0030695">
    <property type="term" value="F:GTPase regulator activity"/>
    <property type="evidence" value="ECO:0007669"/>
    <property type="project" value="TreeGrafter"/>
</dbReference>
<dbReference type="OrthoDB" id="512915at2759"/>
<comment type="caution">
    <text evidence="2">The sequence shown here is derived from an EMBL/GenBank/DDBJ whole genome shotgun (WGS) entry which is preliminary data.</text>
</comment>
<dbReference type="GO" id="GO:0005634">
    <property type="term" value="C:nucleus"/>
    <property type="evidence" value="ECO:0007669"/>
    <property type="project" value="TreeGrafter"/>
</dbReference>
<dbReference type="GO" id="GO:0005737">
    <property type="term" value="C:cytoplasm"/>
    <property type="evidence" value="ECO:0007669"/>
    <property type="project" value="TreeGrafter"/>
</dbReference>
<evidence type="ECO:0000313" key="3">
    <source>
        <dbReference type="Proteomes" id="UP000077051"/>
    </source>
</evidence>
<dbReference type="Pfam" id="PF05508">
    <property type="entry name" value="Ran-binding"/>
    <property type="match status" value="1"/>
</dbReference>
<dbReference type="AlphaFoldDB" id="A0A162QCR2"/>
<dbReference type="VEuPathDB" id="FungiDB:MUCCIDRAFT_84990"/>
<dbReference type="EMBL" id="AMYB01000006">
    <property type="protein sequence ID" value="OAD00870.1"/>
    <property type="molecule type" value="Genomic_DNA"/>
</dbReference>
<feature type="compositionally biased region" description="Acidic residues" evidence="1">
    <location>
        <begin position="306"/>
        <end position="320"/>
    </location>
</feature>
<sequence>MSSLEDLFGKLAVTTVTTVSRIALSHATNAAIRNVTSYITTQLPKNKPDTREIRTLQRQLDLKIKNLKPTIDIIARSVADGNADLEPALEMCNDLKSDMDDFAAKPMDNPDQVKARLKQLLANVDDAIPSLHLSLRSIENKTGTSAVSPAKLIQASNILKGKHVVFCVKLYSLFSANQRAASADAFTWKEEFFKASLVVKSTGEFSYELSITEDTDDGRYHEEGEQQTKHIDVSHIDRMYYTQSGELLNIEDSKSPVLVMKVNKHDRDDESKESIVEVKETAPEIVREELQESDWYAVGLWTEDVVESDSDNEEEEEEEEEKAKKKSSDSSSSSKSLPFDTQLNLLLLESVIKLALLETTEQMNHINASDELITLYMKQ</sequence>
<gene>
    <name evidence="2" type="ORF">MUCCIDRAFT_84990</name>
</gene>
<dbReference type="PANTHER" id="PTHR31010">
    <property type="entry name" value="RAN-SPECIFIC GTPASE-ACTIVATING PROTEIN 30-RELATED"/>
    <property type="match status" value="1"/>
</dbReference>
<dbReference type="PANTHER" id="PTHR31010:SF2">
    <property type="entry name" value="RAN-SPECIFIC GTPASE-ACTIVATING PROTEIN 30"/>
    <property type="match status" value="1"/>
</dbReference>
<accession>A0A162QCR2</accession>
<dbReference type="Proteomes" id="UP000077051">
    <property type="component" value="Unassembled WGS sequence"/>
</dbReference>
<reference evidence="2 3" key="1">
    <citation type="submission" date="2015-06" db="EMBL/GenBank/DDBJ databases">
        <title>Expansion of signal transduction pathways in fungi by whole-genome duplication.</title>
        <authorList>
            <consortium name="DOE Joint Genome Institute"/>
            <person name="Corrochano L.M."/>
            <person name="Kuo A."/>
            <person name="Marcet-Houben M."/>
            <person name="Polaino S."/>
            <person name="Salamov A."/>
            <person name="Villalobos J.M."/>
            <person name="Alvarez M.I."/>
            <person name="Avalos J."/>
            <person name="Benito E.P."/>
            <person name="Benoit I."/>
            <person name="Burger G."/>
            <person name="Camino L.P."/>
            <person name="Canovas D."/>
            <person name="Cerda-Olmedo E."/>
            <person name="Cheng J.-F."/>
            <person name="Dominguez A."/>
            <person name="Elias M."/>
            <person name="Eslava A.P."/>
            <person name="Glaser F."/>
            <person name="Grimwood J."/>
            <person name="Gutierrez G."/>
            <person name="Heitman J."/>
            <person name="Henrissat B."/>
            <person name="Iturriaga E.A."/>
            <person name="Lang B.F."/>
            <person name="Lavin J.L."/>
            <person name="Lee S."/>
            <person name="Li W."/>
            <person name="Lindquist E."/>
            <person name="Lopez-Garcia S."/>
            <person name="Luque E.M."/>
            <person name="Marcos A.T."/>
            <person name="Martin J."/>
            <person name="Mccluskey K."/>
            <person name="Medina H.R."/>
            <person name="Miralles-Duran A."/>
            <person name="Miyazaki A."/>
            <person name="Munoz-Torres E."/>
            <person name="Oguiza J.A."/>
            <person name="Ohm R."/>
            <person name="Olmedo M."/>
            <person name="Orejas M."/>
            <person name="Ortiz-Castellanos L."/>
            <person name="Pisabarro A.G."/>
            <person name="Rodriguez-Romero J."/>
            <person name="Ruiz-Herrera J."/>
            <person name="Ruiz-Vazquez R."/>
            <person name="Sanz C."/>
            <person name="Schackwitz W."/>
            <person name="Schmutz J."/>
            <person name="Shahriari M."/>
            <person name="Shelest E."/>
            <person name="Silva-Franco F."/>
            <person name="Soanes D."/>
            <person name="Syed K."/>
            <person name="Tagua V.G."/>
            <person name="Talbot N.J."/>
            <person name="Thon M."/>
            <person name="De Vries R.P."/>
            <person name="Wiebenga A."/>
            <person name="Yadav J.S."/>
            <person name="Braun E.L."/>
            <person name="Baker S."/>
            <person name="Garre V."/>
            <person name="Horwitz B."/>
            <person name="Torres-Martinez S."/>
            <person name="Idnurm A."/>
            <person name="Herrera-Estrella A."/>
            <person name="Gabaldon T."/>
            <person name="Grigoriev I.V."/>
        </authorList>
    </citation>
    <scope>NUCLEOTIDE SEQUENCE [LARGE SCALE GENOMIC DNA]</scope>
    <source>
        <strain evidence="2 3">CBS 277.49</strain>
    </source>
</reference>
<feature type="region of interest" description="Disordered" evidence="1">
    <location>
        <begin position="306"/>
        <end position="337"/>
    </location>
</feature>
<evidence type="ECO:0000313" key="2">
    <source>
        <dbReference type="EMBL" id="OAD00870.1"/>
    </source>
</evidence>
<evidence type="ECO:0008006" key="4">
    <source>
        <dbReference type="Google" id="ProtNLM"/>
    </source>
</evidence>